<dbReference type="RefSeq" id="WP_073377285.1">
    <property type="nucleotide sequence ID" value="NZ_FQXS01000018.1"/>
</dbReference>
<dbReference type="GO" id="GO:0006402">
    <property type="term" value="P:mRNA catabolic process"/>
    <property type="evidence" value="ECO:0007669"/>
    <property type="project" value="TreeGrafter"/>
</dbReference>
<dbReference type="SMART" id="SM00955">
    <property type="entry name" value="RNB"/>
    <property type="match status" value="1"/>
</dbReference>
<organism evidence="2 3">
    <name type="scientific">Desulfofustis glycolicus DSM 9705</name>
    <dbReference type="NCBI Taxonomy" id="1121409"/>
    <lineage>
        <taxon>Bacteria</taxon>
        <taxon>Pseudomonadati</taxon>
        <taxon>Thermodesulfobacteriota</taxon>
        <taxon>Desulfobulbia</taxon>
        <taxon>Desulfobulbales</taxon>
        <taxon>Desulfocapsaceae</taxon>
        <taxon>Desulfofustis</taxon>
    </lineage>
</organism>
<dbReference type="PANTHER" id="PTHR23355">
    <property type="entry name" value="RIBONUCLEASE"/>
    <property type="match status" value="1"/>
</dbReference>
<gene>
    <name evidence="2" type="ORF">SAMN02745124_02876</name>
</gene>
<feature type="domain" description="RNB" evidence="1">
    <location>
        <begin position="281"/>
        <end position="565"/>
    </location>
</feature>
<dbReference type="Proteomes" id="UP000184139">
    <property type="component" value="Unassembled WGS sequence"/>
</dbReference>
<reference evidence="2 3" key="1">
    <citation type="submission" date="2016-11" db="EMBL/GenBank/DDBJ databases">
        <authorList>
            <person name="Jaros S."/>
            <person name="Januszkiewicz K."/>
            <person name="Wedrychowicz H."/>
        </authorList>
    </citation>
    <scope>NUCLEOTIDE SEQUENCE [LARGE SCALE GENOMIC DNA]</scope>
    <source>
        <strain evidence="2 3">DSM 9705</strain>
    </source>
</reference>
<keyword evidence="3" id="KW-1185">Reference proteome</keyword>
<dbReference type="OrthoDB" id="9764149at2"/>
<dbReference type="InterPro" id="IPR056404">
    <property type="entry name" value="HTH_RNase_II"/>
</dbReference>
<dbReference type="STRING" id="1121409.SAMN02745124_02876"/>
<proteinExistence type="predicted"/>
<dbReference type="Pfam" id="PF00773">
    <property type="entry name" value="RNB"/>
    <property type="match status" value="1"/>
</dbReference>
<dbReference type="Pfam" id="PF23161">
    <property type="entry name" value="HTH_RNase_II"/>
    <property type="match status" value="1"/>
</dbReference>
<dbReference type="PANTHER" id="PTHR23355:SF42">
    <property type="entry name" value="RIBONUCLEASE II, CHLOROPLASTIC_MITOCHONDRIAL"/>
    <property type="match status" value="1"/>
</dbReference>
<name>A0A1M5X8Z3_9BACT</name>
<dbReference type="EMBL" id="FQXS01000018">
    <property type="protein sequence ID" value="SHH96295.1"/>
    <property type="molecule type" value="Genomic_DNA"/>
</dbReference>
<dbReference type="InterPro" id="IPR001900">
    <property type="entry name" value="RNase_II/R"/>
</dbReference>
<evidence type="ECO:0000313" key="3">
    <source>
        <dbReference type="Proteomes" id="UP000184139"/>
    </source>
</evidence>
<sequence>MSFTHISSGKLIEYLDNGRFICGYVTESQPKRVRLLNQNGRELNLPVSRIVHCSQTSPPAVSDRESLIRLLQDTTEKRHLLMQDIDLEMLWELACTEATDTFDPRFLTELMFGRVADDDRISAFLRSVFKDKLFFKYREGRIQVHSPEKVQQLRNQLEKEAWKKTVILDGAELLRRIDRLEQAAAPFTEQQDEILTLLQNYYLHGSDADQADLVRSILKEAGFNKPHDPFHLLVKAGIWTRNVNLPLLRANLSISFSTEVRQRAEAILQYGSDSLFNDPARVDLTDLATFTIDGATTLDFDDALSIQEQNGNYLVGVHISDVAHYVRPGDPLFQEALNRGTSLYFPEGQVPMLPRHLSQGVCSLIQDETRAAFSHLILLSPEAEVLKVQIVPSIIRVARRLTYENADQMIDSDPELRIFNILRQKLRQRRFAAGALLLPFPDVNIYIDNQGKVHVSLGKTDTPARTIISEMMILANTEAARFVSDRMAPGLFRSQGRITKRFVQGDDDDLFLNTLQRKHLPRSELTTEARPHSGLGVGFYTTVTSPIRRLLDLVMQHQINHLIRRRSVCFTEEMCKDFTSVIARTLAAANSVKQQRHRYWLLKYLEDHIDTYMEALVIETGPKRVNLLLTDILMDIDLPPTRTPLPEPGNRVMVRPVKVDPLDNSFRFDW</sequence>
<dbReference type="GO" id="GO:0000175">
    <property type="term" value="F:3'-5'-RNA exonuclease activity"/>
    <property type="evidence" value="ECO:0007669"/>
    <property type="project" value="TreeGrafter"/>
</dbReference>
<dbReference type="GO" id="GO:0003723">
    <property type="term" value="F:RNA binding"/>
    <property type="evidence" value="ECO:0007669"/>
    <property type="project" value="InterPro"/>
</dbReference>
<evidence type="ECO:0000313" key="2">
    <source>
        <dbReference type="EMBL" id="SHH96295.1"/>
    </source>
</evidence>
<dbReference type="InterPro" id="IPR012340">
    <property type="entry name" value="NA-bd_OB-fold"/>
</dbReference>
<dbReference type="AlphaFoldDB" id="A0A1M5X8Z3"/>
<protein>
    <submittedName>
        <fullName evidence="2">Exoribonuclease-2</fullName>
    </submittedName>
</protein>
<accession>A0A1M5X8Z3</accession>
<dbReference type="GO" id="GO:0000932">
    <property type="term" value="C:P-body"/>
    <property type="evidence" value="ECO:0007669"/>
    <property type="project" value="TreeGrafter"/>
</dbReference>
<evidence type="ECO:0000259" key="1">
    <source>
        <dbReference type="SMART" id="SM00955"/>
    </source>
</evidence>
<dbReference type="InterPro" id="IPR050180">
    <property type="entry name" value="RNR_Ribonuclease"/>
</dbReference>
<dbReference type="SUPFAM" id="SSF50249">
    <property type="entry name" value="Nucleic acid-binding proteins"/>
    <property type="match status" value="1"/>
</dbReference>